<evidence type="ECO:0000313" key="1">
    <source>
        <dbReference type="EMBL" id="TKX28167.1"/>
    </source>
</evidence>
<accession>A0A4U7BJM6</accession>
<proteinExistence type="predicted"/>
<comment type="caution">
    <text evidence="1">The sequence shown here is derived from an EMBL/GenBank/DDBJ whole genome shotgun (WGS) entry which is preliminary data.</text>
</comment>
<dbReference type="Proteomes" id="UP000308838">
    <property type="component" value="Unassembled WGS sequence"/>
</dbReference>
<reference evidence="1 2" key="1">
    <citation type="submission" date="2018-05" db="EMBL/GenBank/DDBJ databases">
        <title>Novel Campyloabacter and Helicobacter Species and Strains.</title>
        <authorList>
            <person name="Mannion A.J."/>
            <person name="Shen Z."/>
            <person name="Fox J.G."/>
        </authorList>
    </citation>
    <scope>NUCLEOTIDE SEQUENCE [LARGE SCALE GENOMIC DNA]</scope>
    <source>
        <strain evidence="2">MIT17-664</strain>
    </source>
</reference>
<protein>
    <submittedName>
        <fullName evidence="1">Uncharacterized protein</fullName>
    </submittedName>
</protein>
<dbReference type="AlphaFoldDB" id="A0A4U7BJM6"/>
<keyword evidence="2" id="KW-1185">Reference proteome</keyword>
<evidence type="ECO:0000313" key="2">
    <source>
        <dbReference type="Proteomes" id="UP000308838"/>
    </source>
</evidence>
<dbReference type="RefSeq" id="WP_137621348.1">
    <property type="nucleotide sequence ID" value="NZ_NXLZ01000023.1"/>
</dbReference>
<gene>
    <name evidence="1" type="ORF">CQA69_08500</name>
</gene>
<organism evidence="1 2">
    <name type="scientific">Campylobacter estrildidarum</name>
    <dbReference type="NCBI Taxonomy" id="2510189"/>
    <lineage>
        <taxon>Bacteria</taxon>
        <taxon>Pseudomonadati</taxon>
        <taxon>Campylobacterota</taxon>
        <taxon>Epsilonproteobacteria</taxon>
        <taxon>Campylobacterales</taxon>
        <taxon>Campylobacteraceae</taxon>
        <taxon>Campylobacter</taxon>
    </lineage>
</organism>
<dbReference type="EMBL" id="NXLZ01000023">
    <property type="protein sequence ID" value="TKX28167.1"/>
    <property type="molecule type" value="Genomic_DNA"/>
</dbReference>
<name>A0A4U7BJM6_9BACT</name>
<sequence>MDNLEQKITKLEQRISLLEDCFLHFGDKAFEEINNLRYLRDDQKQILSLAIDLICETTKKEFDSNHALLDPNSTKVKADNS</sequence>